<dbReference type="AlphaFoldDB" id="A0AAD7UBX1"/>
<name>A0AAD7UBX1_9STRA</name>
<dbReference type="GO" id="GO:0036158">
    <property type="term" value="P:outer dynein arm assembly"/>
    <property type="evidence" value="ECO:0007669"/>
    <property type="project" value="InterPro"/>
</dbReference>
<keyword evidence="1" id="KW-0175">Coiled coil</keyword>
<evidence type="ECO:0000256" key="1">
    <source>
        <dbReference type="SAM" id="Coils"/>
    </source>
</evidence>
<accession>A0AAD7UBX1</accession>
<feature type="coiled-coil region" evidence="1">
    <location>
        <begin position="176"/>
        <end position="210"/>
    </location>
</feature>
<feature type="region of interest" description="Disordered" evidence="2">
    <location>
        <begin position="575"/>
        <end position="623"/>
    </location>
</feature>
<dbReference type="GO" id="GO:0036064">
    <property type="term" value="C:ciliary basal body"/>
    <property type="evidence" value="ECO:0007669"/>
    <property type="project" value="TreeGrafter"/>
</dbReference>
<dbReference type="EMBL" id="JAQMWT010000392">
    <property type="protein sequence ID" value="KAJ8601976.1"/>
    <property type="molecule type" value="Genomic_DNA"/>
</dbReference>
<evidence type="ECO:0000256" key="2">
    <source>
        <dbReference type="SAM" id="MobiDB-lite"/>
    </source>
</evidence>
<protein>
    <recommendedName>
        <fullName evidence="5">Coiled-coil domain-containing protein 151</fullName>
    </recommendedName>
</protein>
<feature type="region of interest" description="Disordered" evidence="2">
    <location>
        <begin position="455"/>
        <end position="516"/>
    </location>
</feature>
<dbReference type="GO" id="GO:0097542">
    <property type="term" value="C:ciliary tip"/>
    <property type="evidence" value="ECO:0007669"/>
    <property type="project" value="TreeGrafter"/>
</dbReference>
<dbReference type="InterPro" id="IPR033192">
    <property type="entry name" value="ODAD3"/>
</dbReference>
<dbReference type="GO" id="GO:0003341">
    <property type="term" value="P:cilium movement"/>
    <property type="evidence" value="ECO:0007669"/>
    <property type="project" value="InterPro"/>
</dbReference>
<feature type="coiled-coil region" evidence="1">
    <location>
        <begin position="330"/>
        <end position="357"/>
    </location>
</feature>
<organism evidence="3 4">
    <name type="scientific">Chrysophaeum taylorii</name>
    <dbReference type="NCBI Taxonomy" id="2483200"/>
    <lineage>
        <taxon>Eukaryota</taxon>
        <taxon>Sar</taxon>
        <taxon>Stramenopiles</taxon>
        <taxon>Ochrophyta</taxon>
        <taxon>Pelagophyceae</taxon>
        <taxon>Pelagomonadales</taxon>
        <taxon>Pelagomonadaceae</taxon>
        <taxon>Chrysophaeum</taxon>
    </lineage>
</organism>
<comment type="caution">
    <text evidence="3">The sequence shown here is derived from an EMBL/GenBank/DDBJ whole genome shotgun (WGS) entry which is preliminary data.</text>
</comment>
<feature type="compositionally biased region" description="Basic and acidic residues" evidence="2">
    <location>
        <begin position="605"/>
        <end position="623"/>
    </location>
</feature>
<evidence type="ECO:0008006" key="5">
    <source>
        <dbReference type="Google" id="ProtNLM"/>
    </source>
</evidence>
<dbReference type="PANTHER" id="PTHR46518">
    <property type="entry name" value="COILED-COIL DOMAIN-CONTAINING PROTEIN 151"/>
    <property type="match status" value="1"/>
</dbReference>
<feature type="compositionally biased region" description="Polar residues" evidence="2">
    <location>
        <begin position="497"/>
        <end position="516"/>
    </location>
</feature>
<dbReference type="GO" id="GO:0035253">
    <property type="term" value="C:ciliary rootlet"/>
    <property type="evidence" value="ECO:0007669"/>
    <property type="project" value="TreeGrafter"/>
</dbReference>
<dbReference type="Proteomes" id="UP001230188">
    <property type="component" value="Unassembled WGS sequence"/>
</dbReference>
<proteinExistence type="predicted"/>
<sequence>MGPAAPPRREEGSTGTYQRRKFVAKTHTHFGKTPSRARHVKMATVQRALDEDSAAVETLKRDVADFQNLELETSRRYLVSLQKTYDKLRSEADAREQQQHRHEWELATLDKTCAEARLASSAPAPELQQLQQEIEREEHLVRESVVQKDVFGHVISRISNELLSSRRRGRALAEQLETCEREISGCTLQLQTARQESKHEELQYERLSARVAARRKMQESRLDGIQRVIAERSSLVEKQEERMKMREAVMARSKFDLGAQEEQRLKRMHIIRKVYSSMLEKKITAEEESLGALETTFQKIKIVTGLSDVDEIVQKFKDRTQKTQQLHRLADDVRARIDSLRDDNASLRERLVSLRSTHEAASGNREIYREMDSFNKGLGKALKDCDDAKDRAIRSNVTLEQLKLAVARFRSKIEGKSYPTPDTNQLPEYLRELDVKLTVMMKSVSEALALEDTACSGGTQQQQGPPPPDKAQGPPDNNHHHHHHHHNSTTTTTTTTKESQQQAGSTTASDAGSLKSTGNEVLLPFGKLQSEKLQKMLYHKLMLTTPDQGPRNVRVRARPGVQDLERYAQRKLMTQGLESDRFDAEDDTSEFAYPTDPQHQEDDDIPRRPEATTKEDEIREAVVDRNTVKRLSTLIVSREEPKKRRGKHADD</sequence>
<evidence type="ECO:0000313" key="3">
    <source>
        <dbReference type="EMBL" id="KAJ8601976.1"/>
    </source>
</evidence>
<reference evidence="3" key="1">
    <citation type="submission" date="2023-01" db="EMBL/GenBank/DDBJ databases">
        <title>Metagenome sequencing of chrysophaentin producing Chrysophaeum taylorii.</title>
        <authorList>
            <person name="Davison J."/>
            <person name="Bewley C."/>
        </authorList>
    </citation>
    <scope>NUCLEOTIDE SEQUENCE</scope>
    <source>
        <strain evidence="3">NIES-1699</strain>
    </source>
</reference>
<dbReference type="PANTHER" id="PTHR46518:SF1">
    <property type="entry name" value="OUTER DYNEIN ARM-DOCKING COMPLEX SUBUNIT 3"/>
    <property type="match status" value="1"/>
</dbReference>
<keyword evidence="4" id="KW-1185">Reference proteome</keyword>
<gene>
    <name evidence="3" type="ORF">CTAYLR_008809</name>
</gene>
<evidence type="ECO:0000313" key="4">
    <source>
        <dbReference type="Proteomes" id="UP001230188"/>
    </source>
</evidence>